<gene>
    <name evidence="1" type="ORF">AL072_04505</name>
</gene>
<sequence>MTEPVSNAQKPYFEAHVFCCTNRRPDGHRRGSCAAHGSEKLRDYMKARARELGFDGKVRINSAGCLDRCELGPTLVIYPEGVWYTYHSTADIDDILQTHLVEGRRVERLMLTPEQRELRPEQRG</sequence>
<name>A0AAC8VVW8_9PROT</name>
<dbReference type="EMBL" id="CP012401">
    <property type="protein sequence ID" value="ALG70293.1"/>
    <property type="molecule type" value="Genomic_DNA"/>
</dbReference>
<dbReference type="SUPFAM" id="SSF52833">
    <property type="entry name" value="Thioredoxin-like"/>
    <property type="match status" value="1"/>
</dbReference>
<dbReference type="KEGG" id="ati:AL072_04505"/>
<dbReference type="RefSeq" id="WP_045581340.1">
    <property type="nucleotide sequence ID" value="NZ_CP012401.1"/>
</dbReference>
<accession>A0AAC8VVW8</accession>
<dbReference type="CDD" id="cd02980">
    <property type="entry name" value="TRX_Fd_family"/>
    <property type="match status" value="1"/>
</dbReference>
<dbReference type="Gene3D" id="3.40.30.10">
    <property type="entry name" value="Glutaredoxin"/>
    <property type="match status" value="1"/>
</dbReference>
<proteinExistence type="predicted"/>
<dbReference type="InterPro" id="IPR036249">
    <property type="entry name" value="Thioredoxin-like_sf"/>
</dbReference>
<evidence type="ECO:0000313" key="2">
    <source>
        <dbReference type="Proteomes" id="UP000069935"/>
    </source>
</evidence>
<dbReference type="AlphaFoldDB" id="A0AAC8VVW8"/>
<reference evidence="1 2" key="2">
    <citation type="journal article" date="2016" name="Genome Announc.">
        <title>Complete Genome Sequence of a Strain of Azospirillum thiophilum Isolated from a Sulfide Spring.</title>
        <authorList>
            <person name="Fomenkov A."/>
            <person name="Vincze T."/>
            <person name="Grabovich M."/>
            <person name="Anton B.P."/>
            <person name="Dubinina G."/>
            <person name="Orlova M."/>
            <person name="Belousova E."/>
            <person name="Roberts R.J."/>
        </authorList>
    </citation>
    <scope>NUCLEOTIDE SEQUENCE [LARGE SCALE GENOMIC DNA]</scope>
    <source>
        <strain evidence="1 2">BV-S</strain>
    </source>
</reference>
<organism evidence="1 2">
    <name type="scientific">Azospirillum thiophilum</name>
    <dbReference type="NCBI Taxonomy" id="528244"/>
    <lineage>
        <taxon>Bacteria</taxon>
        <taxon>Pseudomonadati</taxon>
        <taxon>Pseudomonadota</taxon>
        <taxon>Alphaproteobacteria</taxon>
        <taxon>Rhodospirillales</taxon>
        <taxon>Azospirillaceae</taxon>
        <taxon>Azospirillum</taxon>
    </lineage>
</organism>
<protein>
    <submittedName>
        <fullName evidence="1">Ferredoxin</fullName>
    </submittedName>
</protein>
<reference evidence="2" key="1">
    <citation type="submission" date="2015-08" db="EMBL/GenBank/DDBJ databases">
        <title>Complete Genome Sequence of Azospirillum thiophilum BV-S.</title>
        <authorList>
            <person name="Fomenkov A."/>
            <person name="Vincze T."/>
            <person name="Grabovich M."/>
            <person name="Dubinina G."/>
            <person name="Orlova M."/>
            <person name="Belousova E."/>
            <person name="Roberts R.J."/>
        </authorList>
    </citation>
    <scope>NUCLEOTIDE SEQUENCE [LARGE SCALE GENOMIC DNA]</scope>
    <source>
        <strain evidence="2">BV-S</strain>
    </source>
</reference>
<dbReference type="Proteomes" id="UP000069935">
    <property type="component" value="Chromosome 1"/>
</dbReference>
<evidence type="ECO:0000313" key="1">
    <source>
        <dbReference type="EMBL" id="ALG70293.1"/>
    </source>
</evidence>
<keyword evidence="2" id="KW-1185">Reference proteome</keyword>